<protein>
    <recommendedName>
        <fullName evidence="1">Reverse transcriptase Ty1/copia-type domain-containing protein</fullName>
    </recommendedName>
</protein>
<comment type="caution">
    <text evidence="2">The sequence shown here is derived from an EMBL/GenBank/DDBJ whole genome shotgun (WGS) entry which is preliminary data.</text>
</comment>
<name>A0A9Q3D5Z6_9BASI</name>
<dbReference type="Proteomes" id="UP000765509">
    <property type="component" value="Unassembled WGS sequence"/>
</dbReference>
<evidence type="ECO:0000313" key="3">
    <source>
        <dbReference type="Proteomes" id="UP000765509"/>
    </source>
</evidence>
<accession>A0A9Q3D5Z6</accession>
<dbReference type="OrthoDB" id="2791290at2759"/>
<gene>
    <name evidence="2" type="ORF">O181_034117</name>
</gene>
<dbReference type="InterPro" id="IPR013103">
    <property type="entry name" value="RVT_2"/>
</dbReference>
<dbReference type="SUPFAM" id="SSF56672">
    <property type="entry name" value="DNA/RNA polymerases"/>
    <property type="match status" value="1"/>
</dbReference>
<organism evidence="2 3">
    <name type="scientific">Austropuccinia psidii MF-1</name>
    <dbReference type="NCBI Taxonomy" id="1389203"/>
    <lineage>
        <taxon>Eukaryota</taxon>
        <taxon>Fungi</taxon>
        <taxon>Dikarya</taxon>
        <taxon>Basidiomycota</taxon>
        <taxon>Pucciniomycotina</taxon>
        <taxon>Pucciniomycetes</taxon>
        <taxon>Pucciniales</taxon>
        <taxon>Sphaerophragmiaceae</taxon>
        <taxon>Austropuccinia</taxon>
    </lineage>
</organism>
<evidence type="ECO:0000313" key="2">
    <source>
        <dbReference type="EMBL" id="MBW0494402.1"/>
    </source>
</evidence>
<reference evidence="2" key="1">
    <citation type="submission" date="2021-03" db="EMBL/GenBank/DDBJ databases">
        <title>Draft genome sequence of rust myrtle Austropuccinia psidii MF-1, a brazilian biotype.</title>
        <authorList>
            <person name="Quecine M.C."/>
            <person name="Pachon D.M.R."/>
            <person name="Bonatelli M.L."/>
            <person name="Correr F.H."/>
            <person name="Franceschini L.M."/>
            <person name="Leite T.F."/>
            <person name="Margarido G.R.A."/>
            <person name="Almeida C.A."/>
            <person name="Ferrarezi J.A."/>
            <person name="Labate C.A."/>
        </authorList>
    </citation>
    <scope>NUCLEOTIDE SEQUENCE</scope>
    <source>
        <strain evidence="2">MF-1</strain>
    </source>
</reference>
<proteinExistence type="predicted"/>
<feature type="domain" description="Reverse transcriptase Ty1/copia-type" evidence="1">
    <location>
        <begin position="5"/>
        <end position="143"/>
    </location>
</feature>
<dbReference type="AlphaFoldDB" id="A0A9Q3D5Z6"/>
<dbReference type="PANTHER" id="PTHR11439">
    <property type="entry name" value="GAG-POL-RELATED RETROTRANSPOSON"/>
    <property type="match status" value="1"/>
</dbReference>
<dbReference type="EMBL" id="AVOT02012557">
    <property type="protein sequence ID" value="MBW0494402.1"/>
    <property type="molecule type" value="Genomic_DNA"/>
</dbReference>
<keyword evidence="3" id="KW-1185">Reference proteome</keyword>
<dbReference type="InterPro" id="IPR043502">
    <property type="entry name" value="DNA/RNA_pol_sf"/>
</dbReference>
<evidence type="ECO:0000259" key="1">
    <source>
        <dbReference type="Pfam" id="PF07727"/>
    </source>
</evidence>
<dbReference type="PANTHER" id="PTHR11439:SF467">
    <property type="entry name" value="INTEGRASE CATALYTIC DOMAIN-CONTAINING PROTEIN"/>
    <property type="match status" value="1"/>
</dbReference>
<dbReference type="Pfam" id="PF07727">
    <property type="entry name" value="RVT_2"/>
    <property type="match status" value="1"/>
</dbReference>
<sequence>MRWMEVFEIAPLDNKQHIINGGWVFSKKIDNLSGCTRYKARYVARGNKQYHGKEYKETFAPTATFSALRLLLTWEAKNNWLVHSFDFTAAYLNAPINMDVWIKPPDGLKIPNGMGCQLKKALYGTKQAGRCWLEHLSSKLKALDDGIVIAQTKEALERLKMGLEGTFVIKWKDGVERLIGMEIRRHEAGFTLTQKRLIESIVATNWDGKKSANTPLPPKQEVCSLEGDEKVIDQKSFLSIIGSLSYVANGTRPDISFAVNLLARHAQGPGRQHWALLQHLLGYLHNTQNLGLRIFPNNEHITVSSNASWGETHKGGFLNEPCRIYGFEPGIPAGDVVEEINT</sequence>